<gene>
    <name evidence="6" type="ORF">NCTC10801_02400</name>
</gene>
<feature type="domain" description="Type VI secretion system component TssM1 N-terminal" evidence="4">
    <location>
        <begin position="198"/>
        <end position="437"/>
    </location>
</feature>
<dbReference type="PANTHER" id="PTHR36153:SF5">
    <property type="entry name" value="EXPORTED PROTEIN"/>
    <property type="match status" value="1"/>
</dbReference>
<dbReference type="NCBIfam" id="TIGR03348">
    <property type="entry name" value="VI_IcmF"/>
    <property type="match status" value="1"/>
</dbReference>
<dbReference type="Pfam" id="PF06761">
    <property type="entry name" value="IcmF-related"/>
    <property type="match status" value="1"/>
</dbReference>
<sequence>MKLPLEFKAFQPILSKIKNSWISILILSWVILLIFIWWKGNEFNIGEYKPFDTLESRWLATSALFIIAIIPIFGKVISRLRVLESRQQENKKKQHNPIQEEINLQYRYFEHWINKFKRYVNSQNYQYILPWYLILGVDKSGKKSLLKEGGNFAELYHLDEYYTELSILSNEKAVVICPSSHLILQQDEVESKPLLYNKLWLNMLSWVKEQRARQPLNGIILTVDFHRLLVANKEEKEAYIDLLHKRLDEVMDISQSELPIYIVMTKLDTFYGFEAIYKSLSKEQREAILGITFKHRGENWQEELISFWQNWAEMMNKALPNLLFKAMPNERDSIFSYVRQLTTAIDILSPFLEQLISNSGKSFHFFKGVYLVSTTQNGKIDNIFVQSASEQYHLGRLSYPVWSTKNTQSFFSYELLKNVIFNFPNLAAESKAWRRNYVAKIKRLSIVLATLALGLVGTWHYFYYKNHQASINVLEQVKLFKNIKLLNQVDNYGDKQLPILNPLREAVLSYGDYHEKSYLFKDMGLYQGNFIGPYVEETYLKLLYMKYLPAIMNGLLIQLNEAPQGSEEKLEILRVMRMLDDKTGRDNSFVKEFMKKYWSKSFKGQKKLQDNLMNHLDYALQHTDWFDGRIKGDEALIQAYTPYELSVNNAQEELSRSSIYDRVYQNLKIKAASVLPAPLDYRDEIGSGFDDVFVAMNKDFLKVPRFFTENGMKNYFLKQDDHLVDLISMDSWVLNLKENLEYSEADREKMRERIMEQYLNDYISTWNSTLNNLDIKEFETLPESIKAIEKITGGEQTLKRALLVLSENTQSPELPKEEGKALQEAVNNSDYRLISQIDHNFENEKAVLSNADDKNGALQSIYQKLSDLHRYLLAIQNAPDSGKAALKAVQYRIDQKSTDPILELQQLAKTMPQPVSRWLEQIAEYTWKSVLKSAIVSLEIEWNNKIIKPYRTYLKDRYPFSKNSVTEVPLSEFSRFFEPGGILDNFYETNLKAFIENNLDDISNDSTSLIRPDVIEQLELAREIRDAFFGSGNGIGVQYTIEPLSISGTNRRSILNLDGQIVDYSQGLKKQTKIIWPNSLNNDIESKLTLVSINGSQSPRSISVKGPWAQIKLLTSGKITNVKANSFDIRYDINDGYATYRIYIDESNNPFSWDKFKNFNLPDTLY</sequence>
<keyword evidence="1" id="KW-0812">Transmembrane</keyword>
<evidence type="ECO:0000313" key="7">
    <source>
        <dbReference type="Proteomes" id="UP000254649"/>
    </source>
</evidence>
<dbReference type="InterPro" id="IPR048677">
    <property type="entry name" value="TssM1_hel"/>
</dbReference>
<dbReference type="Proteomes" id="UP000254649">
    <property type="component" value="Unassembled WGS sequence"/>
</dbReference>
<feature type="transmembrane region" description="Helical" evidence="1">
    <location>
        <begin position="21"/>
        <end position="38"/>
    </location>
</feature>
<evidence type="ECO:0000256" key="1">
    <source>
        <dbReference type="SAM" id="Phobius"/>
    </source>
</evidence>
<reference evidence="6 7" key="1">
    <citation type="submission" date="2018-06" db="EMBL/GenBank/DDBJ databases">
        <authorList>
            <consortium name="Pathogen Informatics"/>
            <person name="Doyle S."/>
        </authorList>
    </citation>
    <scope>NUCLEOTIDE SEQUENCE [LARGE SCALE GENOMIC DNA]</scope>
    <source>
        <strain evidence="6 7">NCTC10801</strain>
    </source>
</reference>
<dbReference type="PANTHER" id="PTHR36153">
    <property type="entry name" value="INNER MEMBRANE PROTEIN-RELATED"/>
    <property type="match status" value="1"/>
</dbReference>
<feature type="domain" description="Type VI secretion system IcmF C-terminal" evidence="2">
    <location>
        <begin position="1040"/>
        <end position="1145"/>
    </location>
</feature>
<feature type="domain" description="Type VI secretion system component TssM1 helical" evidence="5">
    <location>
        <begin position="936"/>
        <end position="1033"/>
    </location>
</feature>
<dbReference type="EMBL" id="UFRQ01000003">
    <property type="protein sequence ID" value="SUT95146.1"/>
    <property type="molecule type" value="Genomic_DNA"/>
</dbReference>
<evidence type="ECO:0000259" key="2">
    <source>
        <dbReference type="Pfam" id="PF06744"/>
    </source>
</evidence>
<proteinExistence type="predicted"/>
<feature type="transmembrane region" description="Helical" evidence="1">
    <location>
        <begin position="444"/>
        <end position="464"/>
    </location>
</feature>
<dbReference type="Pfam" id="PF06744">
    <property type="entry name" value="IcmF_C"/>
    <property type="match status" value="1"/>
</dbReference>
<dbReference type="OrthoDB" id="9758229at2"/>
<dbReference type="Pfam" id="PF21070">
    <property type="entry name" value="IcmF_helical"/>
    <property type="match status" value="1"/>
</dbReference>
<dbReference type="InterPro" id="IPR010623">
    <property type="entry name" value="IcmF_C"/>
</dbReference>
<feature type="transmembrane region" description="Helical" evidence="1">
    <location>
        <begin position="58"/>
        <end position="77"/>
    </location>
</feature>
<dbReference type="Pfam" id="PF14331">
    <property type="entry name" value="IcmF-related_N"/>
    <property type="match status" value="1"/>
</dbReference>
<feature type="domain" description="IcmF-related" evidence="3">
    <location>
        <begin position="497"/>
        <end position="810"/>
    </location>
</feature>
<evidence type="ECO:0000259" key="5">
    <source>
        <dbReference type="Pfam" id="PF21070"/>
    </source>
</evidence>
<name>A0A380U3K9_9PAST</name>
<dbReference type="InterPro" id="IPR009612">
    <property type="entry name" value="IcmF-rel"/>
</dbReference>
<keyword evidence="1" id="KW-0472">Membrane</keyword>
<evidence type="ECO:0000259" key="3">
    <source>
        <dbReference type="Pfam" id="PF06761"/>
    </source>
</evidence>
<dbReference type="InterPro" id="IPR025743">
    <property type="entry name" value="TssM1_N"/>
</dbReference>
<keyword evidence="7" id="KW-1185">Reference proteome</keyword>
<protein>
    <submittedName>
        <fullName evidence="6">Uncharacterized protein conserved in bacteria</fullName>
    </submittedName>
</protein>
<dbReference type="AlphaFoldDB" id="A0A380U3K9"/>
<dbReference type="InterPro" id="IPR053156">
    <property type="entry name" value="T6SS_TssM-like"/>
</dbReference>
<evidence type="ECO:0000259" key="4">
    <source>
        <dbReference type="Pfam" id="PF14331"/>
    </source>
</evidence>
<keyword evidence="1" id="KW-1133">Transmembrane helix</keyword>
<accession>A0A380U3K9</accession>
<evidence type="ECO:0000313" key="6">
    <source>
        <dbReference type="EMBL" id="SUT95146.1"/>
    </source>
</evidence>
<dbReference type="InterPro" id="IPR017731">
    <property type="entry name" value="TssM1-like"/>
</dbReference>
<organism evidence="6 7">
    <name type="scientific">[Actinobacillus] rossii</name>
    <dbReference type="NCBI Taxonomy" id="123820"/>
    <lineage>
        <taxon>Bacteria</taxon>
        <taxon>Pseudomonadati</taxon>
        <taxon>Pseudomonadota</taxon>
        <taxon>Gammaproteobacteria</taxon>
        <taxon>Pasteurellales</taxon>
        <taxon>Pasteurellaceae</taxon>
    </lineage>
</organism>